<proteinExistence type="predicted"/>
<dbReference type="AlphaFoldDB" id="A0A8H6SK23"/>
<dbReference type="RefSeq" id="XP_037218663.1">
    <property type="nucleotide sequence ID" value="XM_037365421.1"/>
</dbReference>
<comment type="caution">
    <text evidence="2">The sequence shown here is derived from an EMBL/GenBank/DDBJ whole genome shotgun (WGS) entry which is preliminary data.</text>
</comment>
<feature type="compositionally biased region" description="Low complexity" evidence="1">
    <location>
        <begin position="861"/>
        <end position="874"/>
    </location>
</feature>
<dbReference type="GeneID" id="59347937"/>
<feature type="region of interest" description="Disordered" evidence="1">
    <location>
        <begin position="838"/>
        <end position="874"/>
    </location>
</feature>
<dbReference type="EMBL" id="JACAZF010000007">
    <property type="protein sequence ID" value="KAF7299275.1"/>
    <property type="molecule type" value="Genomic_DNA"/>
</dbReference>
<keyword evidence="3" id="KW-1185">Reference proteome</keyword>
<dbReference type="Proteomes" id="UP000636479">
    <property type="component" value="Unassembled WGS sequence"/>
</dbReference>
<evidence type="ECO:0000313" key="2">
    <source>
        <dbReference type="EMBL" id="KAF7299275.1"/>
    </source>
</evidence>
<gene>
    <name evidence="2" type="ORF">MIND_00876200</name>
</gene>
<evidence type="ECO:0000313" key="3">
    <source>
        <dbReference type="Proteomes" id="UP000636479"/>
    </source>
</evidence>
<sequence>MYVHNGRTEGLHWASTTSPTPLQTMVSPKAQELLQDLRTKIGAMDYGDSLLSAWVPTPRRLLYSHPIYQDSDVQNHLKALQLRKSSYMDVNFEIILHDLGEFQRDELLGGRVSRLFSSKNKFLVNASGTGKTRLCYEGLTSHWGLYFTLGVDAGGLGSYDMQEKLKYLAEKHQLHPVINDAALAENSLTAQNELGSILLSRLLVFQLFLESLVSIDGASLTSKHNVKMRWLEMQLAPNVFGLALHDEFTKLGNALGEDEKDVANLQMNINGVLLKIQHVIGISPIFVVIDEAQIGVDEKRFVSGDGKPLLWELIRAWQTLTHGACTFICAGVKIPPSIFDGEVGADFEWTSDTGSFDDPDAHEQYIRKFLPPALRDSSSGQFLVARLWRWCRGRHRITAKFLNILLHHGLQFPHTTLSQYVQAGTGLEPLDAVQVCYEEGHRDPKNRNFSFGTPSFEMLSPDDQDLTRAILYSFMATQQAKTFTSVYTSLVSRAHARFVDAHLSEIVFDEPMILVLAARVLFPFPHQPHRGAPNDQPSTFIIALQNNPPRTRLGIAHCLAFYLSQVFGCPRMLTDVFKFPHSTPGWARQKGQLVRFYANDEGAIQHSIVNPGAFRSLLPLATTTNTLAETIQWIKHSYGTAFCIPSSPNLDLLCAIRLADGSFIWLAVRALAMDEPMSDDGLRPLVSHLDIDSVFREEGVDNDSIKRAIDSLRSLPGLKQRPCLLRAVTAFPVEVDLRNCIDKRCRDAANLSFRALRRKKDQVMQEDFFEAMVNGAIAGTKRKSRWDEGAMHDNREHAKERRLMLIHASGGDYVWLRVAEPHYSWDLGSEDVYEEYDPLNAVPAHRQPAPSRKPRKQSQLSKSRQTQQRSVRRR</sequence>
<organism evidence="2 3">
    <name type="scientific">Mycena indigotica</name>
    <dbReference type="NCBI Taxonomy" id="2126181"/>
    <lineage>
        <taxon>Eukaryota</taxon>
        <taxon>Fungi</taxon>
        <taxon>Dikarya</taxon>
        <taxon>Basidiomycota</taxon>
        <taxon>Agaricomycotina</taxon>
        <taxon>Agaricomycetes</taxon>
        <taxon>Agaricomycetidae</taxon>
        <taxon>Agaricales</taxon>
        <taxon>Marasmiineae</taxon>
        <taxon>Mycenaceae</taxon>
        <taxon>Mycena</taxon>
    </lineage>
</organism>
<accession>A0A8H6SK23</accession>
<evidence type="ECO:0000256" key="1">
    <source>
        <dbReference type="SAM" id="MobiDB-lite"/>
    </source>
</evidence>
<reference evidence="2" key="1">
    <citation type="submission" date="2020-05" db="EMBL/GenBank/DDBJ databases">
        <title>Mycena genomes resolve the evolution of fungal bioluminescence.</title>
        <authorList>
            <person name="Tsai I.J."/>
        </authorList>
    </citation>
    <scope>NUCLEOTIDE SEQUENCE</scope>
    <source>
        <strain evidence="2">171206Taipei</strain>
    </source>
</reference>
<name>A0A8H6SK23_9AGAR</name>
<protein>
    <submittedName>
        <fullName evidence="2">Uncharacterized protein</fullName>
    </submittedName>
</protein>
<dbReference type="OrthoDB" id="2393824at2759"/>